<reference evidence="4 5" key="1">
    <citation type="submission" date="2018-10" db="EMBL/GenBank/DDBJ databases">
        <title>Oceanobacillus sp. YLB-02 draft genome.</title>
        <authorList>
            <person name="Yu L."/>
        </authorList>
    </citation>
    <scope>NUCLEOTIDE SEQUENCE [LARGE SCALE GENOMIC DNA]</scope>
    <source>
        <strain evidence="4 5">YLB-02</strain>
    </source>
</reference>
<dbReference type="Proteomes" id="UP000270219">
    <property type="component" value="Unassembled WGS sequence"/>
</dbReference>
<dbReference type="InterPro" id="IPR036873">
    <property type="entry name" value="Rhodanese-like_dom_sf"/>
</dbReference>
<keyword evidence="5" id="KW-1185">Reference proteome</keyword>
<organism evidence="4 5">
    <name type="scientific">Oceanobacillus piezotolerans</name>
    <dbReference type="NCBI Taxonomy" id="2448030"/>
    <lineage>
        <taxon>Bacteria</taxon>
        <taxon>Bacillati</taxon>
        <taxon>Bacillota</taxon>
        <taxon>Bacilli</taxon>
        <taxon>Bacillales</taxon>
        <taxon>Bacillaceae</taxon>
        <taxon>Oceanobacillus</taxon>
    </lineage>
</organism>
<dbReference type="Gene3D" id="3.40.250.10">
    <property type="entry name" value="Rhodanese-like domain"/>
    <property type="match status" value="2"/>
</dbReference>
<feature type="domain" description="Rhodanese" evidence="3">
    <location>
        <begin position="18"/>
        <end position="152"/>
    </location>
</feature>
<evidence type="ECO:0000256" key="2">
    <source>
        <dbReference type="ARBA" id="ARBA00022737"/>
    </source>
</evidence>
<evidence type="ECO:0000256" key="1">
    <source>
        <dbReference type="ARBA" id="ARBA00022679"/>
    </source>
</evidence>
<keyword evidence="1 4" id="KW-0808">Transferase</keyword>
<dbReference type="PROSITE" id="PS50206">
    <property type="entry name" value="RHODANESE_3"/>
    <property type="match status" value="2"/>
</dbReference>
<dbReference type="InterPro" id="IPR045078">
    <property type="entry name" value="TST/MPST-like"/>
</dbReference>
<comment type="caution">
    <text evidence="4">The sequence shown here is derived from an EMBL/GenBank/DDBJ whole genome shotgun (WGS) entry which is preliminary data.</text>
</comment>
<dbReference type="CDD" id="cd01448">
    <property type="entry name" value="TST_Repeat_1"/>
    <property type="match status" value="1"/>
</dbReference>
<evidence type="ECO:0000313" key="5">
    <source>
        <dbReference type="Proteomes" id="UP000270219"/>
    </source>
</evidence>
<protein>
    <submittedName>
        <fullName evidence="4">Sulfurtransferase</fullName>
    </submittedName>
</protein>
<dbReference type="InterPro" id="IPR001763">
    <property type="entry name" value="Rhodanese-like_dom"/>
</dbReference>
<dbReference type="PANTHER" id="PTHR11364:SF27">
    <property type="entry name" value="SULFURTRANSFERASE"/>
    <property type="match status" value="1"/>
</dbReference>
<gene>
    <name evidence="4" type="ORF">D8M04_17880</name>
</gene>
<dbReference type="RefSeq" id="WP_121524774.1">
    <property type="nucleotide sequence ID" value="NZ_RCHR01000009.1"/>
</dbReference>
<evidence type="ECO:0000259" key="3">
    <source>
        <dbReference type="PROSITE" id="PS50206"/>
    </source>
</evidence>
<evidence type="ECO:0000313" key="4">
    <source>
        <dbReference type="EMBL" id="RLL41112.1"/>
    </source>
</evidence>
<dbReference type="GO" id="GO:0004792">
    <property type="term" value="F:thiosulfate-cyanide sulfurtransferase activity"/>
    <property type="evidence" value="ECO:0007669"/>
    <property type="project" value="TreeGrafter"/>
</dbReference>
<dbReference type="SUPFAM" id="SSF52821">
    <property type="entry name" value="Rhodanese/Cell cycle control phosphatase"/>
    <property type="match status" value="2"/>
</dbReference>
<dbReference type="OrthoDB" id="9770030at2"/>
<accession>A0A498D6I3</accession>
<dbReference type="CDD" id="cd01449">
    <property type="entry name" value="TST_Repeat_2"/>
    <property type="match status" value="1"/>
</dbReference>
<dbReference type="Pfam" id="PF00581">
    <property type="entry name" value="Rhodanese"/>
    <property type="match status" value="2"/>
</dbReference>
<proteinExistence type="predicted"/>
<feature type="domain" description="Rhodanese" evidence="3">
    <location>
        <begin position="182"/>
        <end position="287"/>
    </location>
</feature>
<sequence>MSKIPLIVSTEWLAGKLDDPNLRLLDATTYLKPTEDGGAELSSGKETYEKGHIPGAVYADLLNELSDKDAPIRFTVPSREQFVEKITELGVGDQDTYVVVYDQTYATVGSSDVASDWASRLAWQLRYEGLDNVAVLDGGFAKWVDEGREVSTEAGSYPKATFTGERRPELFVTKEDVKAALDDENVILINSLTEEAFNSGRIPGSCNVPFVNHSNPQSKELYNDEKLKEAFEKVGALDPNKKVITYCGGGIAATWNALLLNKLGQHNVAVYDGSMSEWTADSSLPLEK</sequence>
<name>A0A498D6I3_9BACI</name>
<dbReference type="SMART" id="SM00450">
    <property type="entry name" value="RHOD"/>
    <property type="match status" value="2"/>
</dbReference>
<dbReference type="PANTHER" id="PTHR11364">
    <property type="entry name" value="THIOSULFATE SULFERTANSFERASE"/>
    <property type="match status" value="1"/>
</dbReference>
<dbReference type="EMBL" id="RCHR01000009">
    <property type="protein sequence ID" value="RLL41112.1"/>
    <property type="molecule type" value="Genomic_DNA"/>
</dbReference>
<keyword evidence="2" id="KW-0677">Repeat</keyword>
<dbReference type="AlphaFoldDB" id="A0A498D6I3"/>